<reference evidence="2 3" key="1">
    <citation type="submission" date="2020-02" db="EMBL/GenBank/DDBJ databases">
        <authorList>
            <person name="Ferguson B K."/>
        </authorList>
    </citation>
    <scope>NUCLEOTIDE SEQUENCE [LARGE SCALE GENOMIC DNA]</scope>
</reference>
<dbReference type="GO" id="GO:0003824">
    <property type="term" value="F:catalytic activity"/>
    <property type="evidence" value="ECO:0007669"/>
    <property type="project" value="InterPro"/>
</dbReference>
<protein>
    <recommendedName>
        <fullName evidence="1">Endonuclease/exonuclease/phosphatase domain-containing protein</fullName>
    </recommendedName>
</protein>
<dbReference type="AlphaFoldDB" id="A0A6H5I0J4"/>
<evidence type="ECO:0000259" key="1">
    <source>
        <dbReference type="Pfam" id="PF14529"/>
    </source>
</evidence>
<dbReference type="InterPro" id="IPR036691">
    <property type="entry name" value="Endo/exonu/phosph_ase_sf"/>
</dbReference>
<accession>A0A6H5I0J4</accession>
<dbReference type="Proteomes" id="UP000479190">
    <property type="component" value="Unassembled WGS sequence"/>
</dbReference>
<feature type="domain" description="Endonuclease/exonuclease/phosphatase" evidence="1">
    <location>
        <begin position="21"/>
        <end position="99"/>
    </location>
</feature>
<dbReference type="EMBL" id="CADCXV010000191">
    <property type="protein sequence ID" value="CAB0028752.1"/>
    <property type="molecule type" value="Genomic_DNA"/>
</dbReference>
<organism evidence="2 3">
    <name type="scientific">Trichogramma brassicae</name>
    <dbReference type="NCBI Taxonomy" id="86971"/>
    <lineage>
        <taxon>Eukaryota</taxon>
        <taxon>Metazoa</taxon>
        <taxon>Ecdysozoa</taxon>
        <taxon>Arthropoda</taxon>
        <taxon>Hexapoda</taxon>
        <taxon>Insecta</taxon>
        <taxon>Pterygota</taxon>
        <taxon>Neoptera</taxon>
        <taxon>Endopterygota</taxon>
        <taxon>Hymenoptera</taxon>
        <taxon>Apocrita</taxon>
        <taxon>Proctotrupomorpha</taxon>
        <taxon>Chalcidoidea</taxon>
        <taxon>Trichogrammatidae</taxon>
        <taxon>Trichogramma</taxon>
    </lineage>
</organism>
<dbReference type="Pfam" id="PF14529">
    <property type="entry name" value="Exo_endo_phos_2"/>
    <property type="match status" value="1"/>
</dbReference>
<name>A0A6H5I0J4_9HYME</name>
<dbReference type="OrthoDB" id="7554092at2759"/>
<dbReference type="SUPFAM" id="SSF56219">
    <property type="entry name" value="DNase I-like"/>
    <property type="match status" value="1"/>
</dbReference>
<dbReference type="Gene3D" id="3.60.10.10">
    <property type="entry name" value="Endonuclease/exonuclease/phosphatase"/>
    <property type="match status" value="1"/>
</dbReference>
<evidence type="ECO:0000313" key="3">
    <source>
        <dbReference type="Proteomes" id="UP000479190"/>
    </source>
</evidence>
<gene>
    <name evidence="2" type="ORF">TBRA_LOCUS889</name>
</gene>
<keyword evidence="3" id="KW-1185">Reference proteome</keyword>
<sequence>MVQERPARARPFFPWARINGIYLFSVYAPPRLADVEFSALLTNIIEEAWNKRLLIVAGDFNAWATEWGCRVTRLRGTILLDTLATLEAAPLNTGDTPTFDTGLLGHRSYLRQRHTRSPNYIMGCKRALHAQRPSSHRV</sequence>
<evidence type="ECO:0000313" key="2">
    <source>
        <dbReference type="EMBL" id="CAB0028752.1"/>
    </source>
</evidence>
<proteinExistence type="predicted"/>
<dbReference type="InterPro" id="IPR005135">
    <property type="entry name" value="Endo/exonuclease/phosphatase"/>
</dbReference>